<proteinExistence type="predicted"/>
<evidence type="ECO:0000313" key="3">
    <source>
        <dbReference type="Proteomes" id="UP000034076"/>
    </source>
</evidence>
<dbReference type="SMART" id="SM00052">
    <property type="entry name" value="EAL"/>
    <property type="match status" value="1"/>
</dbReference>
<dbReference type="Proteomes" id="UP000034076">
    <property type="component" value="Unassembled WGS sequence"/>
</dbReference>
<keyword evidence="3" id="KW-1185">Reference proteome</keyword>
<dbReference type="PROSITE" id="PS50883">
    <property type="entry name" value="EAL"/>
    <property type="match status" value="1"/>
</dbReference>
<sequence>MLTTDLRHAIKAHKLTLYYQPQVRGTGECFGAEALLRWEHEIGGFVSPPLIIELAREAGFLGELEREVLDMACAGLSSLNEKLGKDFELSFNITPDSLGERDFFEQLQGIVQKNAVNPQNLWIEVTEQALLADTPEMEKTMNLLRKAGYRLSLDDFGMGHTSLLYLQNNQFDQVKLDGSIVRDMLQNDRSCDIISSILYLSKSLHFSVLAEYVEVPEQREKLMELGCNEFQGYLYSKPVPENEFVELVTKWRKLHNGESL</sequence>
<dbReference type="SUPFAM" id="SSF141868">
    <property type="entry name" value="EAL domain-like"/>
    <property type="match status" value="1"/>
</dbReference>
<reference evidence="2 3" key="1">
    <citation type="submission" date="2015-04" db="EMBL/GenBank/DDBJ databases">
        <title>Draft genome sequence of bacteremic isolate Catabacter hongkongensis type strain HKU16T.</title>
        <authorList>
            <person name="Lau S.K."/>
            <person name="Teng J.L."/>
            <person name="Huang Y."/>
            <person name="Curreem S.O."/>
            <person name="Tsui S.K."/>
            <person name="Woo P.C."/>
        </authorList>
    </citation>
    <scope>NUCLEOTIDE SEQUENCE [LARGE SCALE GENOMIC DNA]</scope>
    <source>
        <strain evidence="2 3">HKU16</strain>
    </source>
</reference>
<evidence type="ECO:0000313" key="2">
    <source>
        <dbReference type="EMBL" id="KKI49327.1"/>
    </source>
</evidence>
<dbReference type="CDD" id="cd01948">
    <property type="entry name" value="EAL"/>
    <property type="match status" value="1"/>
</dbReference>
<gene>
    <name evidence="2" type="ORF">CHK_3179</name>
</gene>
<dbReference type="EMBL" id="LAYJ01000134">
    <property type="protein sequence ID" value="KKI49327.1"/>
    <property type="molecule type" value="Genomic_DNA"/>
</dbReference>
<dbReference type="STRING" id="270498.CHK_3179"/>
<dbReference type="Gene3D" id="3.20.20.450">
    <property type="entry name" value="EAL domain"/>
    <property type="match status" value="1"/>
</dbReference>
<dbReference type="PATRIC" id="fig|270498.16.peg.2431"/>
<evidence type="ECO:0000259" key="1">
    <source>
        <dbReference type="PROSITE" id="PS50883"/>
    </source>
</evidence>
<name>A0A0M2NFW3_9FIRM</name>
<dbReference type="RefSeq" id="WP_131925082.1">
    <property type="nucleotide sequence ID" value="NZ_SMCZ01000019.1"/>
</dbReference>
<dbReference type="Pfam" id="PF00563">
    <property type="entry name" value="EAL"/>
    <property type="match status" value="1"/>
</dbReference>
<comment type="caution">
    <text evidence="2">The sequence shown here is derived from an EMBL/GenBank/DDBJ whole genome shotgun (WGS) entry which is preliminary data.</text>
</comment>
<dbReference type="PANTHER" id="PTHR33121:SF79">
    <property type="entry name" value="CYCLIC DI-GMP PHOSPHODIESTERASE PDED-RELATED"/>
    <property type="match status" value="1"/>
</dbReference>
<dbReference type="AlphaFoldDB" id="A0A0M2NFW3"/>
<accession>A0A0M2NFW3</accession>
<feature type="domain" description="EAL" evidence="1">
    <location>
        <begin position="1"/>
        <end position="252"/>
    </location>
</feature>
<dbReference type="GO" id="GO:0071111">
    <property type="term" value="F:cyclic-guanylate-specific phosphodiesterase activity"/>
    <property type="evidence" value="ECO:0007669"/>
    <property type="project" value="InterPro"/>
</dbReference>
<dbReference type="InterPro" id="IPR035919">
    <property type="entry name" value="EAL_sf"/>
</dbReference>
<organism evidence="2 3">
    <name type="scientific">Christensenella hongkongensis</name>
    <dbReference type="NCBI Taxonomy" id="270498"/>
    <lineage>
        <taxon>Bacteria</taxon>
        <taxon>Bacillati</taxon>
        <taxon>Bacillota</taxon>
        <taxon>Clostridia</taxon>
        <taxon>Christensenellales</taxon>
        <taxon>Christensenellaceae</taxon>
        <taxon>Christensenella</taxon>
    </lineage>
</organism>
<protein>
    <submittedName>
        <fullName evidence="2">Sensory box/GGDEF family protein</fullName>
    </submittedName>
</protein>
<dbReference type="PANTHER" id="PTHR33121">
    <property type="entry name" value="CYCLIC DI-GMP PHOSPHODIESTERASE PDEF"/>
    <property type="match status" value="1"/>
</dbReference>
<dbReference type="InterPro" id="IPR001633">
    <property type="entry name" value="EAL_dom"/>
</dbReference>
<dbReference type="InterPro" id="IPR050706">
    <property type="entry name" value="Cyclic-di-GMP_PDE-like"/>
</dbReference>